<dbReference type="OrthoDB" id="10267031at2759"/>
<dbReference type="Proteomes" id="UP000681722">
    <property type="component" value="Unassembled WGS sequence"/>
</dbReference>
<protein>
    <recommendedName>
        <fullName evidence="2">PCI domain-containing protein</fullName>
    </recommendedName>
</protein>
<dbReference type="GO" id="GO:0005852">
    <property type="term" value="C:eukaryotic translation initiation factor 3 complex"/>
    <property type="evidence" value="ECO:0007669"/>
    <property type="project" value="TreeGrafter"/>
</dbReference>
<dbReference type="InterPro" id="IPR040750">
    <property type="entry name" value="eIF3m_C_helix"/>
</dbReference>
<dbReference type="SUPFAM" id="SSF46785">
    <property type="entry name" value="Winged helix' DNA-binding domain"/>
    <property type="match status" value="1"/>
</dbReference>
<proteinExistence type="inferred from homology"/>
<dbReference type="Pfam" id="PF18005">
    <property type="entry name" value="eIF3m_C_helix"/>
    <property type="match status" value="1"/>
</dbReference>
<dbReference type="PANTHER" id="PTHR15350">
    <property type="entry name" value="COP9 SIGNALOSOME COMPLEX SUBUNIT 7/DENDRITIC CELL PROTEIN GA17"/>
    <property type="match status" value="1"/>
</dbReference>
<dbReference type="Pfam" id="PF01399">
    <property type="entry name" value="PCI"/>
    <property type="match status" value="1"/>
</dbReference>
<evidence type="ECO:0000313" key="3">
    <source>
        <dbReference type="EMBL" id="CAF1138091.1"/>
    </source>
</evidence>
<organism evidence="3 5">
    <name type="scientific">Didymodactylos carnosus</name>
    <dbReference type="NCBI Taxonomy" id="1234261"/>
    <lineage>
        <taxon>Eukaryota</taxon>
        <taxon>Metazoa</taxon>
        <taxon>Spiralia</taxon>
        <taxon>Gnathifera</taxon>
        <taxon>Rotifera</taxon>
        <taxon>Eurotatoria</taxon>
        <taxon>Bdelloidea</taxon>
        <taxon>Philodinida</taxon>
        <taxon>Philodinidae</taxon>
        <taxon>Didymodactylos</taxon>
    </lineage>
</organism>
<dbReference type="SMART" id="SM00088">
    <property type="entry name" value="PINT"/>
    <property type="match status" value="1"/>
</dbReference>
<evidence type="ECO:0000313" key="5">
    <source>
        <dbReference type="Proteomes" id="UP000663829"/>
    </source>
</evidence>
<dbReference type="EMBL" id="CAJOBC010006520">
    <property type="protein sequence ID" value="CAF3901854.1"/>
    <property type="molecule type" value="Genomic_DNA"/>
</dbReference>
<evidence type="ECO:0000313" key="4">
    <source>
        <dbReference type="EMBL" id="CAF3901854.1"/>
    </source>
</evidence>
<dbReference type="InterPro" id="IPR000717">
    <property type="entry name" value="PCI_dom"/>
</dbReference>
<dbReference type="PROSITE" id="PS50250">
    <property type="entry name" value="PCI"/>
    <property type="match status" value="1"/>
</dbReference>
<gene>
    <name evidence="3" type="ORF">GPM918_LOCUS20544</name>
    <name evidence="4" type="ORF">SRO942_LOCUS20541</name>
</gene>
<name>A0A814RTH1_9BILA</name>
<dbReference type="GO" id="GO:0002183">
    <property type="term" value="P:cytoplasmic translational initiation"/>
    <property type="evidence" value="ECO:0007669"/>
    <property type="project" value="TreeGrafter"/>
</dbReference>
<keyword evidence="5" id="KW-1185">Reference proteome</keyword>
<dbReference type="InterPro" id="IPR036390">
    <property type="entry name" value="WH_DNA-bd_sf"/>
</dbReference>
<evidence type="ECO:0000259" key="2">
    <source>
        <dbReference type="PROSITE" id="PS50250"/>
    </source>
</evidence>
<sequence length="358" mass="41499">MGEGEHLLLNYIENFMREHGVGPDPDFLSDVLVNKVELIIRELRGILKDSIPEGEMEMFLNSIVSTTLLVTLDEINRPILSFCDAIVDANLPEKYGPMKVRVLTNLIYVVPEGSNVDKYRIFVNLVKQWIKEWKISTEQVQDLYRFMYEAYVQAKDTDNALKLLLELLGTYTKENASKARPDAIKCIISSIGDPNVFIMDHLLLLEPVKYLEGETIHNLLTIFVSGKLQNYLDFYSNQRNFIESSGLNHENNVEKMRLLTFLQTAENQKELTFDMIQNEMQIEQDEVESFVIEAVRTKMIRCKIDHLSRKVLVDCTAQRTFTRQHWQVLKERLELWRVNLTTINKNLGNLMATKAMST</sequence>
<dbReference type="AlphaFoldDB" id="A0A814RTH1"/>
<dbReference type="PANTHER" id="PTHR15350:SF2">
    <property type="entry name" value="EUKARYOTIC TRANSLATION INITIATION FACTOR 3 SUBUNIT M"/>
    <property type="match status" value="1"/>
</dbReference>
<dbReference type="InterPro" id="IPR045237">
    <property type="entry name" value="COPS7/eIF3m"/>
</dbReference>
<dbReference type="EMBL" id="CAJNOQ010006520">
    <property type="protein sequence ID" value="CAF1138091.1"/>
    <property type="molecule type" value="Genomic_DNA"/>
</dbReference>
<accession>A0A814RTH1</accession>
<evidence type="ECO:0000256" key="1">
    <source>
        <dbReference type="ARBA" id="ARBA00008482"/>
    </source>
</evidence>
<comment type="caution">
    <text evidence="3">The sequence shown here is derived from an EMBL/GenBank/DDBJ whole genome shotgun (WGS) entry which is preliminary data.</text>
</comment>
<reference evidence="3" key="1">
    <citation type="submission" date="2021-02" db="EMBL/GenBank/DDBJ databases">
        <authorList>
            <person name="Nowell W R."/>
        </authorList>
    </citation>
    <scope>NUCLEOTIDE SEQUENCE</scope>
</reference>
<feature type="domain" description="PCI" evidence="2">
    <location>
        <begin position="156"/>
        <end position="318"/>
    </location>
</feature>
<comment type="similarity">
    <text evidence="1">Belongs to the CSN7/EIF3M family. CSN7 subfamily.</text>
</comment>
<dbReference type="Proteomes" id="UP000663829">
    <property type="component" value="Unassembled WGS sequence"/>
</dbReference>